<keyword evidence="1" id="KW-0472">Membrane</keyword>
<dbReference type="Proteomes" id="UP000220435">
    <property type="component" value="Unassembled WGS sequence"/>
</dbReference>
<protein>
    <submittedName>
        <fullName evidence="2">Uncharacterized protein</fullName>
    </submittedName>
</protein>
<name>A0AB73RKK6_9BACI</name>
<dbReference type="AlphaFoldDB" id="A0AB73RKK6"/>
<dbReference type="EMBL" id="NUFG01000001">
    <property type="protein sequence ID" value="PEK27637.1"/>
    <property type="molecule type" value="Genomic_DNA"/>
</dbReference>
<keyword evidence="1" id="KW-1133">Transmembrane helix</keyword>
<keyword evidence="1" id="KW-0812">Transmembrane</keyword>
<evidence type="ECO:0000313" key="3">
    <source>
        <dbReference type="Proteomes" id="UP000220435"/>
    </source>
</evidence>
<organism evidence="2 3">
    <name type="scientific">Bacillus wiedmannii</name>
    <dbReference type="NCBI Taxonomy" id="1890302"/>
    <lineage>
        <taxon>Bacteria</taxon>
        <taxon>Bacillati</taxon>
        <taxon>Bacillota</taxon>
        <taxon>Bacilli</taxon>
        <taxon>Bacillales</taxon>
        <taxon>Bacillaceae</taxon>
        <taxon>Bacillus</taxon>
        <taxon>Bacillus cereus group</taxon>
    </lineage>
</organism>
<evidence type="ECO:0000313" key="2">
    <source>
        <dbReference type="EMBL" id="PEK27637.1"/>
    </source>
</evidence>
<comment type="caution">
    <text evidence="2">The sequence shown here is derived from an EMBL/GenBank/DDBJ whole genome shotgun (WGS) entry which is preliminary data.</text>
</comment>
<reference evidence="2 3" key="1">
    <citation type="submission" date="2017-09" db="EMBL/GenBank/DDBJ databases">
        <title>Large-scale bioinformatics analysis of Bacillus genomes uncovers conserved roles of natural products in bacterial physiology.</title>
        <authorList>
            <consortium name="Agbiome Team Llc"/>
            <person name="Bleich R.M."/>
            <person name="Kirk G.J."/>
            <person name="Santa Maria K.C."/>
            <person name="Allen S.E."/>
            <person name="Farag S."/>
            <person name="Shank E.A."/>
            <person name="Bowers A."/>
        </authorList>
    </citation>
    <scope>NUCLEOTIDE SEQUENCE [LARGE SCALE GENOMIC DNA]</scope>
    <source>
        <strain evidence="2 3">AFS000414</strain>
    </source>
</reference>
<evidence type="ECO:0000256" key="1">
    <source>
        <dbReference type="SAM" id="Phobius"/>
    </source>
</evidence>
<accession>A0AB73RKK6</accession>
<proteinExistence type="predicted"/>
<gene>
    <name evidence="2" type="ORF">CN694_01165</name>
</gene>
<feature type="transmembrane region" description="Helical" evidence="1">
    <location>
        <begin position="66"/>
        <end position="89"/>
    </location>
</feature>
<sequence>MGKKKEIFILYDKNIKRRERRNRYDLYMKNRPVTRLFQGKEVIYVVNIYVEKEGFIQDRMAFVKIIIMKMITNSMLTFFWVEMIAVWLIRNSKKPPIQYE</sequence>